<sequence length="57" mass="7011">MKKFCNHFTLIFGDFKVFRKLNIDCNVKRPPTLIIFEIRHSFIWFMNNCPWRGYIIT</sequence>
<name>A0A183LU09_9TREM</name>
<dbReference type="Proteomes" id="UP000277204">
    <property type="component" value="Unassembled WGS sequence"/>
</dbReference>
<dbReference type="EMBL" id="UZAI01002905">
    <property type="protein sequence ID" value="VDO75518.1"/>
    <property type="molecule type" value="Genomic_DNA"/>
</dbReference>
<dbReference type="AlphaFoldDB" id="A0A183LU09"/>
<keyword evidence="2" id="KW-1185">Reference proteome</keyword>
<gene>
    <name evidence="1" type="ORF">SMRZ_LOCUS7284</name>
</gene>
<proteinExistence type="predicted"/>
<evidence type="ECO:0000313" key="1">
    <source>
        <dbReference type="EMBL" id="VDO75518.1"/>
    </source>
</evidence>
<reference evidence="1 2" key="1">
    <citation type="submission" date="2018-11" db="EMBL/GenBank/DDBJ databases">
        <authorList>
            <consortium name="Pathogen Informatics"/>
        </authorList>
    </citation>
    <scope>NUCLEOTIDE SEQUENCE [LARGE SCALE GENOMIC DNA]</scope>
    <source>
        <strain evidence="1 2">Zambia</strain>
    </source>
</reference>
<evidence type="ECO:0000313" key="2">
    <source>
        <dbReference type="Proteomes" id="UP000277204"/>
    </source>
</evidence>
<organism evidence="1 2">
    <name type="scientific">Schistosoma margrebowiei</name>
    <dbReference type="NCBI Taxonomy" id="48269"/>
    <lineage>
        <taxon>Eukaryota</taxon>
        <taxon>Metazoa</taxon>
        <taxon>Spiralia</taxon>
        <taxon>Lophotrochozoa</taxon>
        <taxon>Platyhelminthes</taxon>
        <taxon>Trematoda</taxon>
        <taxon>Digenea</taxon>
        <taxon>Strigeidida</taxon>
        <taxon>Schistosomatoidea</taxon>
        <taxon>Schistosomatidae</taxon>
        <taxon>Schistosoma</taxon>
    </lineage>
</organism>
<accession>A0A183LU09</accession>
<protein>
    <submittedName>
        <fullName evidence="1">Uncharacterized protein</fullName>
    </submittedName>
</protein>